<evidence type="ECO:0000313" key="1">
    <source>
        <dbReference type="EMBL" id="MEQ2172177.1"/>
    </source>
</evidence>
<dbReference type="EMBL" id="JAHRIO010041555">
    <property type="protein sequence ID" value="MEQ2172177.1"/>
    <property type="molecule type" value="Genomic_DNA"/>
</dbReference>
<sequence>MEALILDVVVPGLKPTLVMFATCLLPPFTPFAVCLPSEKNKTTSATKKNILKKMTFCQSKQGLLIKACVKMIMDFPLSKECSNFSSVKTDQFNDVASNQT</sequence>
<dbReference type="Proteomes" id="UP001476798">
    <property type="component" value="Unassembled WGS sequence"/>
</dbReference>
<gene>
    <name evidence="1" type="ORF">GOODEAATRI_018487</name>
</gene>
<evidence type="ECO:0000313" key="2">
    <source>
        <dbReference type="Proteomes" id="UP001476798"/>
    </source>
</evidence>
<organism evidence="1 2">
    <name type="scientific">Goodea atripinnis</name>
    <dbReference type="NCBI Taxonomy" id="208336"/>
    <lineage>
        <taxon>Eukaryota</taxon>
        <taxon>Metazoa</taxon>
        <taxon>Chordata</taxon>
        <taxon>Craniata</taxon>
        <taxon>Vertebrata</taxon>
        <taxon>Euteleostomi</taxon>
        <taxon>Actinopterygii</taxon>
        <taxon>Neopterygii</taxon>
        <taxon>Teleostei</taxon>
        <taxon>Neoteleostei</taxon>
        <taxon>Acanthomorphata</taxon>
        <taxon>Ovalentaria</taxon>
        <taxon>Atherinomorphae</taxon>
        <taxon>Cyprinodontiformes</taxon>
        <taxon>Goodeidae</taxon>
        <taxon>Goodea</taxon>
    </lineage>
</organism>
<proteinExistence type="predicted"/>
<reference evidence="1 2" key="1">
    <citation type="submission" date="2021-06" db="EMBL/GenBank/DDBJ databases">
        <authorList>
            <person name="Palmer J.M."/>
        </authorList>
    </citation>
    <scope>NUCLEOTIDE SEQUENCE [LARGE SCALE GENOMIC DNA]</scope>
    <source>
        <strain evidence="1 2">GA_2019</strain>
        <tissue evidence="1">Muscle</tissue>
    </source>
</reference>
<keyword evidence="2" id="KW-1185">Reference proteome</keyword>
<accession>A0ABV0NLA1</accession>
<protein>
    <submittedName>
        <fullName evidence="1">Uncharacterized protein</fullName>
    </submittedName>
</protein>
<comment type="caution">
    <text evidence="1">The sequence shown here is derived from an EMBL/GenBank/DDBJ whole genome shotgun (WGS) entry which is preliminary data.</text>
</comment>
<name>A0ABV0NLA1_9TELE</name>